<dbReference type="InterPro" id="IPR046341">
    <property type="entry name" value="SET_dom_sf"/>
</dbReference>
<evidence type="ECO:0000313" key="2">
    <source>
        <dbReference type="EMBL" id="CAB4180352.1"/>
    </source>
</evidence>
<dbReference type="InterPro" id="IPR001214">
    <property type="entry name" value="SET_dom"/>
</dbReference>
<protein>
    <submittedName>
        <fullName evidence="2">SET domain containing protein</fullName>
    </submittedName>
</protein>
<feature type="domain" description="SET" evidence="1">
    <location>
        <begin position="174"/>
        <end position="252"/>
    </location>
</feature>
<dbReference type="Gene3D" id="2.60.120.10">
    <property type="entry name" value="Jelly Rolls"/>
    <property type="match status" value="1"/>
</dbReference>
<dbReference type="PROSITE" id="PS50280">
    <property type="entry name" value="SET"/>
    <property type="match status" value="1"/>
</dbReference>
<dbReference type="Gene3D" id="2.170.270.10">
    <property type="entry name" value="SET domain"/>
    <property type="match status" value="1"/>
</dbReference>
<dbReference type="CDD" id="cd08161">
    <property type="entry name" value="SET"/>
    <property type="match status" value="1"/>
</dbReference>
<accession>A0A6J5Q9Y7</accession>
<dbReference type="SMART" id="SM00317">
    <property type="entry name" value="SET"/>
    <property type="match status" value="1"/>
</dbReference>
<dbReference type="InterPro" id="IPR011051">
    <property type="entry name" value="RmlC_Cupin_sf"/>
</dbReference>
<reference evidence="2" key="1">
    <citation type="submission" date="2020-05" db="EMBL/GenBank/DDBJ databases">
        <authorList>
            <person name="Chiriac C."/>
            <person name="Salcher M."/>
            <person name="Ghai R."/>
            <person name="Kavagutti S V."/>
        </authorList>
    </citation>
    <scope>NUCLEOTIDE SEQUENCE</scope>
</reference>
<dbReference type="InterPro" id="IPR014710">
    <property type="entry name" value="RmlC-like_jellyroll"/>
</dbReference>
<sequence>MNSLQTQDTINSIDELAVSIQARVANGELSAMETPLKHYHTKNLYGRRIIVPAGCIFTTAVHKVDHISVALRGRITMLNADGESQEVIAPDMFITPAGTHRVVYVHEEVEFATIHSCTEQDDTKVADVLTFNTMAEYQQYDYIQAITEGGFSDAEARRLSENLADQIPMPDSEKLTYISPSSIEGQGVFASEDIASGARIAPGRIGPFRTSVGRYANHSSFPNTQYLLAGDNIDMYALKDIRENEELTVDYRQANQVRLGAEQ</sequence>
<dbReference type="SUPFAM" id="SSF51182">
    <property type="entry name" value="RmlC-like cupins"/>
    <property type="match status" value="1"/>
</dbReference>
<proteinExistence type="predicted"/>
<dbReference type="EMBL" id="LR797001">
    <property type="protein sequence ID" value="CAB4180352.1"/>
    <property type="molecule type" value="Genomic_DNA"/>
</dbReference>
<dbReference type="Pfam" id="PF00856">
    <property type="entry name" value="SET"/>
    <property type="match status" value="1"/>
</dbReference>
<gene>
    <name evidence="2" type="ORF">UFOVP1043_25</name>
</gene>
<name>A0A6J5Q9Y7_9CAUD</name>
<evidence type="ECO:0000259" key="1">
    <source>
        <dbReference type="PROSITE" id="PS50280"/>
    </source>
</evidence>
<dbReference type="SUPFAM" id="SSF82199">
    <property type="entry name" value="SET domain"/>
    <property type="match status" value="1"/>
</dbReference>
<organism evidence="2">
    <name type="scientific">uncultured Caudovirales phage</name>
    <dbReference type="NCBI Taxonomy" id="2100421"/>
    <lineage>
        <taxon>Viruses</taxon>
        <taxon>Duplodnaviria</taxon>
        <taxon>Heunggongvirae</taxon>
        <taxon>Uroviricota</taxon>
        <taxon>Caudoviricetes</taxon>
        <taxon>Peduoviridae</taxon>
        <taxon>Maltschvirus</taxon>
        <taxon>Maltschvirus maltsch</taxon>
    </lineage>
</organism>